<evidence type="ECO:0000256" key="1">
    <source>
        <dbReference type="SAM" id="MobiDB-lite"/>
    </source>
</evidence>
<evidence type="ECO:0000313" key="3">
    <source>
        <dbReference type="Proteomes" id="UP001066276"/>
    </source>
</evidence>
<evidence type="ECO:0000313" key="2">
    <source>
        <dbReference type="EMBL" id="KAJ1192807.1"/>
    </source>
</evidence>
<dbReference type="AlphaFoldDB" id="A0AAV7UW60"/>
<feature type="region of interest" description="Disordered" evidence="1">
    <location>
        <begin position="1"/>
        <end position="42"/>
    </location>
</feature>
<dbReference type="EMBL" id="JANPWB010000004">
    <property type="protein sequence ID" value="KAJ1192807.1"/>
    <property type="molecule type" value="Genomic_DNA"/>
</dbReference>
<protein>
    <submittedName>
        <fullName evidence="2">Uncharacterized protein</fullName>
    </submittedName>
</protein>
<reference evidence="2" key="1">
    <citation type="journal article" date="2022" name="bioRxiv">
        <title>Sequencing and chromosome-scale assembly of the giantPleurodeles waltlgenome.</title>
        <authorList>
            <person name="Brown T."/>
            <person name="Elewa A."/>
            <person name="Iarovenko S."/>
            <person name="Subramanian E."/>
            <person name="Araus A.J."/>
            <person name="Petzold A."/>
            <person name="Susuki M."/>
            <person name="Suzuki K.-i.T."/>
            <person name="Hayashi T."/>
            <person name="Toyoda A."/>
            <person name="Oliveira C."/>
            <person name="Osipova E."/>
            <person name="Leigh N.D."/>
            <person name="Simon A."/>
            <person name="Yun M.H."/>
        </authorList>
    </citation>
    <scope>NUCLEOTIDE SEQUENCE</scope>
    <source>
        <strain evidence="2">20211129_DDA</strain>
        <tissue evidence="2">Liver</tissue>
    </source>
</reference>
<keyword evidence="3" id="KW-1185">Reference proteome</keyword>
<feature type="compositionally biased region" description="Basic and acidic residues" evidence="1">
    <location>
        <begin position="1"/>
        <end position="17"/>
    </location>
</feature>
<sequence>MGKSDKTQAKLQFDRHKAGGSSGEDAGPGQAGGLGVPAGEEQDLRQIQGSVASVGTVWQNIQACWGFVIDQGRLSTLERELTQSEQEQELNADDQTLDPIQVKLTEFQDTAWAEVQHMGKYATARVYGEVETGINLGESDSSK</sequence>
<gene>
    <name evidence="2" type="ORF">NDU88_002113</name>
</gene>
<proteinExistence type="predicted"/>
<name>A0AAV7UW60_PLEWA</name>
<accession>A0AAV7UW60</accession>
<organism evidence="2 3">
    <name type="scientific">Pleurodeles waltl</name>
    <name type="common">Iberian ribbed newt</name>
    <dbReference type="NCBI Taxonomy" id="8319"/>
    <lineage>
        <taxon>Eukaryota</taxon>
        <taxon>Metazoa</taxon>
        <taxon>Chordata</taxon>
        <taxon>Craniata</taxon>
        <taxon>Vertebrata</taxon>
        <taxon>Euteleostomi</taxon>
        <taxon>Amphibia</taxon>
        <taxon>Batrachia</taxon>
        <taxon>Caudata</taxon>
        <taxon>Salamandroidea</taxon>
        <taxon>Salamandridae</taxon>
        <taxon>Pleurodelinae</taxon>
        <taxon>Pleurodeles</taxon>
    </lineage>
</organism>
<dbReference type="Proteomes" id="UP001066276">
    <property type="component" value="Chromosome 2_2"/>
</dbReference>
<comment type="caution">
    <text evidence="2">The sequence shown here is derived from an EMBL/GenBank/DDBJ whole genome shotgun (WGS) entry which is preliminary data.</text>
</comment>